<gene>
    <name evidence="5" type="ORF">EDC90_100559</name>
</gene>
<dbReference type="Pfam" id="PF01047">
    <property type="entry name" value="MarR"/>
    <property type="match status" value="1"/>
</dbReference>
<dbReference type="InterPro" id="IPR039422">
    <property type="entry name" value="MarR/SlyA-like"/>
</dbReference>
<evidence type="ECO:0000259" key="4">
    <source>
        <dbReference type="PROSITE" id="PS50995"/>
    </source>
</evidence>
<organism evidence="5 6">
    <name type="scientific">Martelella mediterranea</name>
    <dbReference type="NCBI Taxonomy" id="293089"/>
    <lineage>
        <taxon>Bacteria</taxon>
        <taxon>Pseudomonadati</taxon>
        <taxon>Pseudomonadota</taxon>
        <taxon>Alphaproteobacteria</taxon>
        <taxon>Hyphomicrobiales</taxon>
        <taxon>Aurantimonadaceae</taxon>
        <taxon>Martelella</taxon>
    </lineage>
</organism>
<dbReference type="PANTHER" id="PTHR33164">
    <property type="entry name" value="TRANSCRIPTIONAL REGULATOR, MARR FAMILY"/>
    <property type="match status" value="1"/>
</dbReference>
<dbReference type="OrthoDB" id="8447118at2"/>
<dbReference type="InterPro" id="IPR023187">
    <property type="entry name" value="Tscrpt_reg_MarR-type_CS"/>
</dbReference>
<dbReference type="PROSITE" id="PS50995">
    <property type="entry name" value="HTH_MARR_2"/>
    <property type="match status" value="1"/>
</dbReference>
<name>A0A4R3NW80_9HYPH</name>
<dbReference type="PANTHER" id="PTHR33164:SF89">
    <property type="entry name" value="MARR FAMILY REGULATORY PROTEIN"/>
    <property type="match status" value="1"/>
</dbReference>
<dbReference type="InterPro" id="IPR036388">
    <property type="entry name" value="WH-like_DNA-bd_sf"/>
</dbReference>
<proteinExistence type="predicted"/>
<accession>A0A4R3NW80</accession>
<evidence type="ECO:0000256" key="2">
    <source>
        <dbReference type="ARBA" id="ARBA00023125"/>
    </source>
</evidence>
<evidence type="ECO:0000313" key="6">
    <source>
        <dbReference type="Proteomes" id="UP000295097"/>
    </source>
</evidence>
<dbReference type="Proteomes" id="UP000295097">
    <property type="component" value="Unassembled WGS sequence"/>
</dbReference>
<keyword evidence="2 5" id="KW-0238">DNA-binding</keyword>
<dbReference type="GO" id="GO:0006950">
    <property type="term" value="P:response to stress"/>
    <property type="evidence" value="ECO:0007669"/>
    <property type="project" value="TreeGrafter"/>
</dbReference>
<keyword evidence="6" id="KW-1185">Reference proteome</keyword>
<dbReference type="GO" id="GO:0003677">
    <property type="term" value="F:DNA binding"/>
    <property type="evidence" value="ECO:0007669"/>
    <property type="project" value="UniProtKB-KW"/>
</dbReference>
<dbReference type="InterPro" id="IPR000835">
    <property type="entry name" value="HTH_MarR-typ"/>
</dbReference>
<keyword evidence="1" id="KW-0805">Transcription regulation</keyword>
<dbReference type="Gene3D" id="1.10.10.10">
    <property type="entry name" value="Winged helix-like DNA-binding domain superfamily/Winged helix DNA-binding domain"/>
    <property type="match status" value="1"/>
</dbReference>
<dbReference type="PROSITE" id="PS01117">
    <property type="entry name" value="HTH_MARR_1"/>
    <property type="match status" value="1"/>
</dbReference>
<dbReference type="GO" id="GO:0003700">
    <property type="term" value="F:DNA-binding transcription factor activity"/>
    <property type="evidence" value="ECO:0007669"/>
    <property type="project" value="InterPro"/>
</dbReference>
<dbReference type="InterPro" id="IPR036390">
    <property type="entry name" value="WH_DNA-bd_sf"/>
</dbReference>
<evidence type="ECO:0000256" key="3">
    <source>
        <dbReference type="ARBA" id="ARBA00023163"/>
    </source>
</evidence>
<evidence type="ECO:0000313" key="5">
    <source>
        <dbReference type="EMBL" id="TCT42044.1"/>
    </source>
</evidence>
<comment type="caution">
    <text evidence="5">The sequence shown here is derived from an EMBL/GenBank/DDBJ whole genome shotgun (WGS) entry which is preliminary data.</text>
</comment>
<feature type="domain" description="HTH marR-type" evidence="4">
    <location>
        <begin position="20"/>
        <end position="152"/>
    </location>
</feature>
<dbReference type="AlphaFoldDB" id="A0A4R3NW80"/>
<protein>
    <submittedName>
        <fullName evidence="5">DNA-binding MarR family transcriptional regulator</fullName>
    </submittedName>
</protein>
<sequence>MTSNRNFGLNRDNSVAPGNAQSVMKSIRRIAHAIDTRSKRIGRETGLTIPQIVVLQAVHDQGALTTAAISKQADLSPATTVSILDKLEAKGLIERKRSSTDRRKVQAVLTDTGTETLKHAPDLFARGFAEEFSAFTDGEQKAIVTAFLKVADLLDPQDTEAGTLPEPAYRDI</sequence>
<dbReference type="SMART" id="SM00347">
    <property type="entry name" value="HTH_MARR"/>
    <property type="match status" value="1"/>
</dbReference>
<keyword evidence="3" id="KW-0804">Transcription</keyword>
<reference evidence="5 6" key="1">
    <citation type="submission" date="2019-03" db="EMBL/GenBank/DDBJ databases">
        <title>Freshwater and sediment microbial communities from various areas in North America, analyzing microbe dynamics in response to fracking.</title>
        <authorList>
            <person name="Lamendella R."/>
        </authorList>
    </citation>
    <scope>NUCLEOTIDE SEQUENCE [LARGE SCALE GENOMIC DNA]</scope>
    <source>
        <strain evidence="5 6">175.2</strain>
    </source>
</reference>
<evidence type="ECO:0000256" key="1">
    <source>
        <dbReference type="ARBA" id="ARBA00023015"/>
    </source>
</evidence>
<dbReference type="EMBL" id="SMAR01000005">
    <property type="protein sequence ID" value="TCT42044.1"/>
    <property type="molecule type" value="Genomic_DNA"/>
</dbReference>
<dbReference type="SUPFAM" id="SSF46785">
    <property type="entry name" value="Winged helix' DNA-binding domain"/>
    <property type="match status" value="1"/>
</dbReference>
<dbReference type="PRINTS" id="PR00598">
    <property type="entry name" value="HTHMARR"/>
</dbReference>